<dbReference type="Proteomes" id="UP000009231">
    <property type="component" value="Chromosome"/>
</dbReference>
<dbReference type="PANTHER" id="PTHR22854">
    <property type="entry name" value="TRYPTOPHAN BIOSYNTHESIS PROTEIN"/>
    <property type="match status" value="1"/>
</dbReference>
<dbReference type="KEGG" id="mew:MSWAN_0592"/>
<sequence>MIQIQDIISQRRKDLQKTMEIKPLKDLKSQFEDISDGSKGFVSRSKNPLKTENLKTRNPKNAEIFKDSITHEENVCVICEYKPASPSMGDISSAPIKDALDVFGESGASAVSILTEKNFFKGSLNNLKSASKITELPLLRKDFVLDEYQIYEAKLAGASAVLLICGVYPDLSSGINLCNDLGIDALVECKNRVDIEGALKAGAQIIGINNRNFEDFTIDLKKTQKLAGYVPPEIVLVSESGVKTPDDAKLLASYGADAILIGTGIMGENNKSKMFEAANGIINVLNGSKVERTSN</sequence>
<evidence type="ECO:0000256" key="3">
    <source>
        <dbReference type="ARBA" id="ARBA00008737"/>
    </source>
</evidence>
<dbReference type="UniPathway" id="UPA00035">
    <property type="reaction ID" value="UER00043"/>
</dbReference>
<evidence type="ECO:0000256" key="8">
    <source>
        <dbReference type="ARBA" id="ARBA00022822"/>
    </source>
</evidence>
<dbReference type="EC" id="4.1.1.48" evidence="4"/>
<dbReference type="GeneID" id="10668081"/>
<dbReference type="InterPro" id="IPR045186">
    <property type="entry name" value="Indole-3-glycerol_P_synth"/>
</dbReference>
<organism evidence="12 13">
    <name type="scientific">Methanobacterium paludis (strain DSM 25820 / JCM 18151 / SWAN1)</name>
    <dbReference type="NCBI Taxonomy" id="868131"/>
    <lineage>
        <taxon>Archaea</taxon>
        <taxon>Methanobacteriati</taxon>
        <taxon>Methanobacteriota</taxon>
        <taxon>Methanomada group</taxon>
        <taxon>Methanobacteria</taxon>
        <taxon>Methanobacteriales</taxon>
        <taxon>Methanobacteriaceae</taxon>
        <taxon>Methanobacterium</taxon>
    </lineage>
</organism>
<dbReference type="Gene3D" id="3.20.20.70">
    <property type="entry name" value="Aldolase class I"/>
    <property type="match status" value="1"/>
</dbReference>
<keyword evidence="6" id="KW-0028">Amino-acid biosynthesis</keyword>
<dbReference type="GO" id="GO:0004425">
    <property type="term" value="F:indole-3-glycerol-phosphate synthase activity"/>
    <property type="evidence" value="ECO:0007669"/>
    <property type="project" value="UniProtKB-EC"/>
</dbReference>
<dbReference type="STRING" id="868131.MSWAN_0592"/>
<dbReference type="eggNOG" id="arCOG01088">
    <property type="taxonomic scope" value="Archaea"/>
</dbReference>
<dbReference type="PROSITE" id="PS00614">
    <property type="entry name" value="IGPS"/>
    <property type="match status" value="1"/>
</dbReference>
<comment type="pathway">
    <text evidence="2">Amino-acid biosynthesis; L-tryptophan biosynthesis; L-tryptophan from chorismate: step 4/5.</text>
</comment>
<reference evidence="12 13" key="1">
    <citation type="journal article" date="2014" name="Int. J. Syst. Evol. Microbiol.">
        <title>Methanobacterium paludis sp. nov. and a novel strain of Methanobacterium lacus isolated from northern peatlands.</title>
        <authorList>
            <person name="Cadillo-Quiroz H."/>
            <person name="Brauer S.L."/>
            <person name="Goodson N."/>
            <person name="Yavitt J.B."/>
            <person name="Zinder S.H."/>
        </authorList>
    </citation>
    <scope>NUCLEOTIDE SEQUENCE [LARGE SCALE GENOMIC DNA]</scope>
    <source>
        <strain evidence="13">DSM 25820 / JCM 18151 / SWAN1</strain>
    </source>
</reference>
<dbReference type="GO" id="GO:0004640">
    <property type="term" value="F:phosphoribosylanthranilate isomerase activity"/>
    <property type="evidence" value="ECO:0007669"/>
    <property type="project" value="TreeGrafter"/>
</dbReference>
<dbReference type="GO" id="GO:0000162">
    <property type="term" value="P:L-tryptophan biosynthetic process"/>
    <property type="evidence" value="ECO:0007669"/>
    <property type="project" value="UniProtKB-UniPathway"/>
</dbReference>
<keyword evidence="9" id="KW-0057">Aromatic amino acid biosynthesis</keyword>
<accession>F6D5L3</accession>
<dbReference type="InterPro" id="IPR001468">
    <property type="entry name" value="Indole-3-GlycerolPSynthase_CS"/>
</dbReference>
<dbReference type="HOGENOM" id="CLU_034247_0_1_2"/>
<dbReference type="RefSeq" id="WP_013825132.1">
    <property type="nucleotide sequence ID" value="NC_015574.1"/>
</dbReference>
<keyword evidence="13" id="KW-1185">Reference proteome</keyword>
<keyword evidence="7" id="KW-0210">Decarboxylase</keyword>
<evidence type="ECO:0000259" key="11">
    <source>
        <dbReference type="Pfam" id="PF00218"/>
    </source>
</evidence>
<dbReference type="SUPFAM" id="SSF51366">
    <property type="entry name" value="Ribulose-phoshate binding barrel"/>
    <property type="match status" value="1"/>
</dbReference>
<dbReference type="InterPro" id="IPR013798">
    <property type="entry name" value="Indole-3-glycerol_P_synth_dom"/>
</dbReference>
<evidence type="ECO:0000256" key="9">
    <source>
        <dbReference type="ARBA" id="ARBA00023141"/>
    </source>
</evidence>
<keyword evidence="10 12" id="KW-0456">Lyase</keyword>
<comment type="catalytic activity">
    <reaction evidence="1">
        <text>1-(2-carboxyphenylamino)-1-deoxy-D-ribulose 5-phosphate + H(+) = (1S,2R)-1-C-(indol-3-yl)glycerol 3-phosphate + CO2 + H2O</text>
        <dbReference type="Rhea" id="RHEA:23476"/>
        <dbReference type="ChEBI" id="CHEBI:15377"/>
        <dbReference type="ChEBI" id="CHEBI:15378"/>
        <dbReference type="ChEBI" id="CHEBI:16526"/>
        <dbReference type="ChEBI" id="CHEBI:58613"/>
        <dbReference type="ChEBI" id="CHEBI:58866"/>
        <dbReference type="EC" id="4.1.1.48"/>
    </reaction>
</comment>
<dbReference type="Pfam" id="PF00218">
    <property type="entry name" value="IGPS"/>
    <property type="match status" value="1"/>
</dbReference>
<proteinExistence type="inferred from homology"/>
<evidence type="ECO:0000313" key="12">
    <source>
        <dbReference type="EMBL" id="AEG17630.1"/>
    </source>
</evidence>
<gene>
    <name evidence="12" type="ordered locus">MSWAN_0592</name>
</gene>
<dbReference type="InterPro" id="IPR013785">
    <property type="entry name" value="Aldolase_TIM"/>
</dbReference>
<dbReference type="InterPro" id="IPR011060">
    <property type="entry name" value="RibuloseP-bd_barrel"/>
</dbReference>
<evidence type="ECO:0000256" key="10">
    <source>
        <dbReference type="ARBA" id="ARBA00023239"/>
    </source>
</evidence>
<keyword evidence="8" id="KW-0822">Tryptophan biosynthesis</keyword>
<evidence type="ECO:0000256" key="6">
    <source>
        <dbReference type="ARBA" id="ARBA00022605"/>
    </source>
</evidence>
<feature type="domain" description="Indole-3-glycerol phosphate synthase" evidence="11">
    <location>
        <begin position="34"/>
        <end position="274"/>
    </location>
</feature>
<comment type="similarity">
    <text evidence="3">Belongs to the TrpC family.</text>
</comment>
<evidence type="ECO:0000313" key="13">
    <source>
        <dbReference type="Proteomes" id="UP000009231"/>
    </source>
</evidence>
<evidence type="ECO:0000256" key="4">
    <source>
        <dbReference type="ARBA" id="ARBA00012362"/>
    </source>
</evidence>
<evidence type="ECO:0000256" key="1">
    <source>
        <dbReference type="ARBA" id="ARBA00001633"/>
    </source>
</evidence>
<dbReference type="EMBL" id="CP002772">
    <property type="protein sequence ID" value="AEG17630.1"/>
    <property type="molecule type" value="Genomic_DNA"/>
</dbReference>
<evidence type="ECO:0000256" key="5">
    <source>
        <dbReference type="ARBA" id="ARBA00018080"/>
    </source>
</evidence>
<evidence type="ECO:0000256" key="7">
    <source>
        <dbReference type="ARBA" id="ARBA00022793"/>
    </source>
</evidence>
<evidence type="ECO:0000256" key="2">
    <source>
        <dbReference type="ARBA" id="ARBA00004696"/>
    </source>
</evidence>
<dbReference type="PANTHER" id="PTHR22854:SF2">
    <property type="entry name" value="INDOLE-3-GLYCEROL-PHOSPHATE SYNTHASE"/>
    <property type="match status" value="1"/>
</dbReference>
<name>F6D5L3_METPW</name>
<dbReference type="CDD" id="cd00331">
    <property type="entry name" value="IGPS"/>
    <property type="match status" value="1"/>
</dbReference>
<protein>
    <recommendedName>
        <fullName evidence="5">Indole-3-glycerol phosphate synthase</fullName>
        <ecNumber evidence="4">4.1.1.48</ecNumber>
    </recommendedName>
</protein>
<dbReference type="AlphaFoldDB" id="F6D5L3"/>